<dbReference type="PROSITE" id="PS50995">
    <property type="entry name" value="HTH_MARR_2"/>
    <property type="match status" value="1"/>
</dbReference>
<evidence type="ECO:0000256" key="5">
    <source>
        <dbReference type="ARBA" id="ARBA00023163"/>
    </source>
</evidence>
<dbReference type="PRINTS" id="PR00598">
    <property type="entry name" value="HTHMARR"/>
</dbReference>
<dbReference type="InterPro" id="IPR055166">
    <property type="entry name" value="Transc_reg_Sar_Rot_HTH"/>
</dbReference>
<evidence type="ECO:0000256" key="2">
    <source>
        <dbReference type="ARBA" id="ARBA00022490"/>
    </source>
</evidence>
<reference evidence="7 8" key="1">
    <citation type="submission" date="2015-12" db="EMBL/GenBank/DDBJ databases">
        <authorList>
            <person name="Shamseldin A."/>
            <person name="Moawad H."/>
            <person name="Abd El-Rahim W.M."/>
            <person name="Sadowsky M.J."/>
        </authorList>
    </citation>
    <scope>NUCLEOTIDE SEQUENCE [LARGE SCALE GENOMIC DNA]</scope>
    <source>
        <strain evidence="7 8">SM2</strain>
    </source>
</reference>
<dbReference type="PANTHER" id="PTHR33164:SF5">
    <property type="entry name" value="ORGANIC HYDROPEROXIDE RESISTANCE TRANSCRIPTIONAL REGULATOR"/>
    <property type="match status" value="1"/>
</dbReference>
<dbReference type="PANTHER" id="PTHR33164">
    <property type="entry name" value="TRANSCRIPTIONAL REGULATOR, MARR FAMILY"/>
    <property type="match status" value="1"/>
</dbReference>
<protein>
    <submittedName>
        <fullName evidence="7">MarR family transcriptional regulator</fullName>
    </submittedName>
</protein>
<evidence type="ECO:0000256" key="1">
    <source>
        <dbReference type="ARBA" id="ARBA00004496"/>
    </source>
</evidence>
<dbReference type="GO" id="GO:0006950">
    <property type="term" value="P:response to stress"/>
    <property type="evidence" value="ECO:0007669"/>
    <property type="project" value="TreeGrafter"/>
</dbReference>
<dbReference type="InterPro" id="IPR000835">
    <property type="entry name" value="HTH_MarR-typ"/>
</dbReference>
<evidence type="ECO:0000313" key="8">
    <source>
        <dbReference type="Proteomes" id="UP000074119"/>
    </source>
</evidence>
<evidence type="ECO:0000256" key="4">
    <source>
        <dbReference type="ARBA" id="ARBA00023125"/>
    </source>
</evidence>
<dbReference type="Gene3D" id="1.10.10.10">
    <property type="entry name" value="Winged helix-like DNA-binding domain superfamily/Winged helix DNA-binding domain"/>
    <property type="match status" value="1"/>
</dbReference>
<dbReference type="AlphaFoldDB" id="A0A127M447"/>
<dbReference type="FunFam" id="1.10.10.10:FF:000163">
    <property type="entry name" value="MarR family transcriptional regulator"/>
    <property type="match status" value="1"/>
</dbReference>
<dbReference type="Pfam" id="PF22381">
    <property type="entry name" value="Staph_reg_Sar_Rot"/>
    <property type="match status" value="1"/>
</dbReference>
<keyword evidence="3" id="KW-0805">Transcription regulation</keyword>
<gene>
    <name evidence="7" type="ORF">AZF00_06740</name>
</gene>
<proteinExistence type="predicted"/>
<dbReference type="RefSeq" id="WP_008247216.1">
    <property type="nucleotide sequence ID" value="NZ_CP014544.1"/>
</dbReference>
<keyword evidence="5" id="KW-0804">Transcription</keyword>
<dbReference type="GO" id="GO:0005737">
    <property type="term" value="C:cytoplasm"/>
    <property type="evidence" value="ECO:0007669"/>
    <property type="project" value="UniProtKB-SubCell"/>
</dbReference>
<name>A0A127M447_9GAMM</name>
<dbReference type="GO" id="GO:0003700">
    <property type="term" value="F:DNA-binding transcription factor activity"/>
    <property type="evidence" value="ECO:0007669"/>
    <property type="project" value="InterPro"/>
</dbReference>
<accession>A0A127M447</accession>
<comment type="subcellular location">
    <subcellularLocation>
        <location evidence="1">Cytoplasm</location>
    </subcellularLocation>
</comment>
<feature type="domain" description="HTH marR-type" evidence="6">
    <location>
        <begin position="18"/>
        <end position="148"/>
    </location>
</feature>
<sequence>MSMDLSVPPPRLAQLQLENQLCFPLYASSRLITRLYQTYLTPLGLTYPQYIVMMILWEHAPCSIKAVGDKALLNTNTLTPLLKRLEQQGFIHRRRAGQDERMVLVQLSEEGVALQAACSEIPEKLAAKLGVSRDSLLSLKTLLDEILPALCLAVET</sequence>
<dbReference type="KEGG" id="zal:AZF00_06740"/>
<dbReference type="InterPro" id="IPR039422">
    <property type="entry name" value="MarR/SlyA-like"/>
</dbReference>
<keyword evidence="2" id="KW-0963">Cytoplasm</keyword>
<evidence type="ECO:0000256" key="3">
    <source>
        <dbReference type="ARBA" id="ARBA00023015"/>
    </source>
</evidence>
<evidence type="ECO:0000313" key="7">
    <source>
        <dbReference type="EMBL" id="AMO68019.1"/>
    </source>
</evidence>
<organism evidence="7 8">
    <name type="scientific">Zhongshania aliphaticivorans</name>
    <dbReference type="NCBI Taxonomy" id="1470434"/>
    <lineage>
        <taxon>Bacteria</taxon>
        <taxon>Pseudomonadati</taxon>
        <taxon>Pseudomonadota</taxon>
        <taxon>Gammaproteobacteria</taxon>
        <taxon>Cellvibrionales</taxon>
        <taxon>Spongiibacteraceae</taxon>
        <taxon>Zhongshania</taxon>
    </lineage>
</organism>
<dbReference type="Proteomes" id="UP000074119">
    <property type="component" value="Chromosome"/>
</dbReference>
<keyword evidence="4" id="KW-0238">DNA-binding</keyword>
<dbReference type="InterPro" id="IPR036390">
    <property type="entry name" value="WH_DNA-bd_sf"/>
</dbReference>
<dbReference type="SUPFAM" id="SSF46785">
    <property type="entry name" value="Winged helix' DNA-binding domain"/>
    <property type="match status" value="1"/>
</dbReference>
<dbReference type="InterPro" id="IPR036388">
    <property type="entry name" value="WH-like_DNA-bd_sf"/>
</dbReference>
<dbReference type="STRING" id="1470434.AZF00_06740"/>
<dbReference type="EMBL" id="CP014544">
    <property type="protein sequence ID" value="AMO68019.1"/>
    <property type="molecule type" value="Genomic_DNA"/>
</dbReference>
<dbReference type="SMART" id="SM00347">
    <property type="entry name" value="HTH_MARR"/>
    <property type="match status" value="1"/>
</dbReference>
<dbReference type="GO" id="GO:0003677">
    <property type="term" value="F:DNA binding"/>
    <property type="evidence" value="ECO:0007669"/>
    <property type="project" value="UniProtKB-KW"/>
</dbReference>
<evidence type="ECO:0000259" key="6">
    <source>
        <dbReference type="PROSITE" id="PS50995"/>
    </source>
</evidence>